<accession>A0A2G9TSC6</accession>
<dbReference type="GO" id="GO:0005886">
    <property type="term" value="C:plasma membrane"/>
    <property type="evidence" value="ECO:0007669"/>
    <property type="project" value="TreeGrafter"/>
</dbReference>
<keyword evidence="1" id="KW-1133">Transmembrane helix</keyword>
<evidence type="ECO:0000259" key="2">
    <source>
        <dbReference type="Pfam" id="PF12166"/>
    </source>
</evidence>
<dbReference type="GO" id="GO:0050982">
    <property type="term" value="P:detection of mechanical stimulus"/>
    <property type="evidence" value="ECO:0007669"/>
    <property type="project" value="TreeGrafter"/>
</dbReference>
<dbReference type="EMBL" id="KZ355975">
    <property type="protein sequence ID" value="PIO60180.1"/>
    <property type="molecule type" value="Genomic_DNA"/>
</dbReference>
<evidence type="ECO:0000259" key="3">
    <source>
        <dbReference type="Pfam" id="PF24874"/>
    </source>
</evidence>
<keyword evidence="1" id="KW-0812">Transmembrane</keyword>
<dbReference type="GO" id="GO:0071260">
    <property type="term" value="P:cellular response to mechanical stimulus"/>
    <property type="evidence" value="ECO:0007669"/>
    <property type="project" value="TreeGrafter"/>
</dbReference>
<dbReference type="Proteomes" id="UP000230423">
    <property type="component" value="Unassembled WGS sequence"/>
</dbReference>
<dbReference type="InterPro" id="IPR031334">
    <property type="entry name" value="Piezo_cap_dom"/>
</dbReference>
<feature type="domain" description="Piezo THU9 and anchor" evidence="3">
    <location>
        <begin position="1"/>
        <end position="57"/>
    </location>
</feature>
<feature type="transmembrane region" description="Helical" evidence="1">
    <location>
        <begin position="35"/>
        <end position="56"/>
    </location>
</feature>
<keyword evidence="5" id="KW-1185">Reference proteome</keyword>
<dbReference type="Pfam" id="PF24874">
    <property type="entry name" value="Piezo_THU9_anchor"/>
    <property type="match status" value="1"/>
</dbReference>
<dbReference type="InterPro" id="IPR027272">
    <property type="entry name" value="Piezo"/>
</dbReference>
<name>A0A2G9TSC6_TELCI</name>
<gene>
    <name evidence="4" type="ORF">TELCIR_18328</name>
</gene>
<dbReference type="PANTHER" id="PTHR13167:SF25">
    <property type="entry name" value="PIEZO-TYPE MECHANOSENSITIVE ION CHANNEL COMPONENT"/>
    <property type="match status" value="1"/>
</dbReference>
<protein>
    <submittedName>
        <fullName evidence="4">Uncharacterized protein</fullName>
    </submittedName>
</protein>
<keyword evidence="1" id="KW-0472">Membrane</keyword>
<organism evidence="4 5">
    <name type="scientific">Teladorsagia circumcincta</name>
    <name type="common">Brown stomach worm</name>
    <name type="synonym">Ostertagia circumcincta</name>
    <dbReference type="NCBI Taxonomy" id="45464"/>
    <lineage>
        <taxon>Eukaryota</taxon>
        <taxon>Metazoa</taxon>
        <taxon>Ecdysozoa</taxon>
        <taxon>Nematoda</taxon>
        <taxon>Chromadorea</taxon>
        <taxon>Rhabditida</taxon>
        <taxon>Rhabditina</taxon>
        <taxon>Rhabditomorpha</taxon>
        <taxon>Strongyloidea</taxon>
        <taxon>Trichostrongylidae</taxon>
        <taxon>Teladorsagia</taxon>
    </lineage>
</organism>
<dbReference type="GO" id="GO:0042391">
    <property type="term" value="P:regulation of membrane potential"/>
    <property type="evidence" value="ECO:0007669"/>
    <property type="project" value="TreeGrafter"/>
</dbReference>
<reference evidence="4 5" key="1">
    <citation type="submission" date="2015-09" db="EMBL/GenBank/DDBJ databases">
        <title>Draft genome of the parasitic nematode Teladorsagia circumcincta isolate WARC Sus (inbred).</title>
        <authorList>
            <person name="Mitreva M."/>
        </authorList>
    </citation>
    <scope>NUCLEOTIDE SEQUENCE [LARGE SCALE GENOMIC DNA]</scope>
    <source>
        <strain evidence="4 5">S</strain>
    </source>
</reference>
<dbReference type="GO" id="GO:0008381">
    <property type="term" value="F:mechanosensitive monoatomic ion channel activity"/>
    <property type="evidence" value="ECO:0007669"/>
    <property type="project" value="InterPro"/>
</dbReference>
<dbReference type="GO" id="GO:0005261">
    <property type="term" value="F:monoatomic cation channel activity"/>
    <property type="evidence" value="ECO:0007669"/>
    <property type="project" value="TreeGrafter"/>
</dbReference>
<dbReference type="Pfam" id="PF12166">
    <property type="entry name" value="Piezo_cap"/>
    <property type="match status" value="1"/>
</dbReference>
<dbReference type="InterPro" id="IPR056770">
    <property type="entry name" value="Piezo_THU9_anchor"/>
</dbReference>
<evidence type="ECO:0000256" key="1">
    <source>
        <dbReference type="SAM" id="Phobius"/>
    </source>
</evidence>
<dbReference type="AlphaFoldDB" id="A0A2G9TSC6"/>
<sequence length="164" mass="18847">MENFYAVIYNLKCARQFEQSYPAPRGEPKGVIVKYMMGLPMILLIIFLVWCPLLAFSLMNRIGDISIPDRVRLTMSLEGYPPLYEIEAQGSELRAMTSDELKYLTDTMSRRYFPSTNSTDSMKRSRDSVSFLKEYSTSDILVVNFRPESEVPWGISEASRNALM</sequence>
<dbReference type="OrthoDB" id="303066at2759"/>
<dbReference type="PANTHER" id="PTHR13167">
    <property type="entry name" value="PIEZO-TYPE MECHANOSENSITIVE ION CHANNEL COMPONENT"/>
    <property type="match status" value="1"/>
</dbReference>
<evidence type="ECO:0000313" key="5">
    <source>
        <dbReference type="Proteomes" id="UP000230423"/>
    </source>
</evidence>
<proteinExistence type="predicted"/>
<evidence type="ECO:0000313" key="4">
    <source>
        <dbReference type="EMBL" id="PIO60180.1"/>
    </source>
</evidence>
<feature type="domain" description="Piezo non-specific cation channel cap" evidence="2">
    <location>
        <begin position="115"/>
        <end position="164"/>
    </location>
</feature>